<dbReference type="Proteomes" id="UP001056120">
    <property type="component" value="Linkage Group LG05"/>
</dbReference>
<reference evidence="2" key="1">
    <citation type="journal article" date="2022" name="Mol. Ecol. Resour.">
        <title>The genomes of chicory, endive, great burdock and yacon provide insights into Asteraceae palaeo-polyploidization history and plant inulin production.</title>
        <authorList>
            <person name="Fan W."/>
            <person name="Wang S."/>
            <person name="Wang H."/>
            <person name="Wang A."/>
            <person name="Jiang F."/>
            <person name="Liu H."/>
            <person name="Zhao H."/>
            <person name="Xu D."/>
            <person name="Zhang Y."/>
        </authorList>
    </citation>
    <scope>NUCLEOTIDE SEQUENCE [LARGE SCALE GENOMIC DNA]</scope>
    <source>
        <strain evidence="2">cv. Yunnan</strain>
    </source>
</reference>
<comment type="caution">
    <text evidence="1">The sequence shown here is derived from an EMBL/GenBank/DDBJ whole genome shotgun (WGS) entry which is preliminary data.</text>
</comment>
<keyword evidence="2" id="KW-1185">Reference proteome</keyword>
<reference evidence="1 2" key="2">
    <citation type="journal article" date="2022" name="Mol. Ecol. Resour.">
        <title>The genomes of chicory, endive, great burdock and yacon provide insights into Asteraceae paleo-polyploidization history and plant inulin production.</title>
        <authorList>
            <person name="Fan W."/>
            <person name="Wang S."/>
            <person name="Wang H."/>
            <person name="Wang A."/>
            <person name="Jiang F."/>
            <person name="Liu H."/>
            <person name="Zhao H."/>
            <person name="Xu D."/>
            <person name="Zhang Y."/>
        </authorList>
    </citation>
    <scope>NUCLEOTIDE SEQUENCE [LARGE SCALE GENOMIC DNA]</scope>
    <source>
        <strain evidence="2">cv. Yunnan</strain>
        <tissue evidence="1">Leaves</tissue>
    </source>
</reference>
<accession>A0ACB9J7W1</accession>
<name>A0ACB9J7W1_9ASTR</name>
<evidence type="ECO:0000313" key="2">
    <source>
        <dbReference type="Proteomes" id="UP001056120"/>
    </source>
</evidence>
<evidence type="ECO:0000313" key="1">
    <source>
        <dbReference type="EMBL" id="KAI3815791.1"/>
    </source>
</evidence>
<proteinExistence type="predicted"/>
<organism evidence="1 2">
    <name type="scientific">Smallanthus sonchifolius</name>
    <dbReference type="NCBI Taxonomy" id="185202"/>
    <lineage>
        <taxon>Eukaryota</taxon>
        <taxon>Viridiplantae</taxon>
        <taxon>Streptophyta</taxon>
        <taxon>Embryophyta</taxon>
        <taxon>Tracheophyta</taxon>
        <taxon>Spermatophyta</taxon>
        <taxon>Magnoliopsida</taxon>
        <taxon>eudicotyledons</taxon>
        <taxon>Gunneridae</taxon>
        <taxon>Pentapetalae</taxon>
        <taxon>asterids</taxon>
        <taxon>campanulids</taxon>
        <taxon>Asterales</taxon>
        <taxon>Asteraceae</taxon>
        <taxon>Asteroideae</taxon>
        <taxon>Heliantheae alliance</taxon>
        <taxon>Millerieae</taxon>
        <taxon>Smallanthus</taxon>
    </lineage>
</organism>
<protein>
    <submittedName>
        <fullName evidence="1">Uncharacterized protein</fullName>
    </submittedName>
</protein>
<sequence length="114" mass="12951">MVWVEITGLPFCAWTEKSFKKIVTHWSDIMFTKVKIREFVGWSPSIQKGEEYEDEDNNGDESEEVISSQGNESEAVLNMHVEDGPELKMMEVVKSPNNLGEEVKLEKRGGSVTL</sequence>
<gene>
    <name evidence="1" type="ORF">L1987_15473</name>
</gene>
<dbReference type="EMBL" id="CM042022">
    <property type="protein sequence ID" value="KAI3815791.1"/>
    <property type="molecule type" value="Genomic_DNA"/>
</dbReference>